<accession>A0A9P4IHT3</accession>
<organism evidence="2 3">
    <name type="scientific">Rhizodiscina lignyota</name>
    <dbReference type="NCBI Taxonomy" id="1504668"/>
    <lineage>
        <taxon>Eukaryota</taxon>
        <taxon>Fungi</taxon>
        <taxon>Dikarya</taxon>
        <taxon>Ascomycota</taxon>
        <taxon>Pezizomycotina</taxon>
        <taxon>Dothideomycetes</taxon>
        <taxon>Pleosporomycetidae</taxon>
        <taxon>Aulographales</taxon>
        <taxon>Rhizodiscinaceae</taxon>
        <taxon>Rhizodiscina</taxon>
    </lineage>
</organism>
<evidence type="ECO:0000313" key="3">
    <source>
        <dbReference type="Proteomes" id="UP000799772"/>
    </source>
</evidence>
<proteinExistence type="predicted"/>
<gene>
    <name evidence="2" type="ORF">NA57DRAFT_55501</name>
</gene>
<dbReference type="EMBL" id="ML978125">
    <property type="protein sequence ID" value="KAF2099540.1"/>
    <property type="molecule type" value="Genomic_DNA"/>
</dbReference>
<dbReference type="Proteomes" id="UP000799772">
    <property type="component" value="Unassembled WGS sequence"/>
</dbReference>
<feature type="chain" id="PRO_5040144278" evidence="1">
    <location>
        <begin position="19"/>
        <end position="103"/>
    </location>
</feature>
<reference evidence="2" key="1">
    <citation type="journal article" date="2020" name="Stud. Mycol.">
        <title>101 Dothideomycetes genomes: a test case for predicting lifestyles and emergence of pathogens.</title>
        <authorList>
            <person name="Haridas S."/>
            <person name="Albert R."/>
            <person name="Binder M."/>
            <person name="Bloem J."/>
            <person name="Labutti K."/>
            <person name="Salamov A."/>
            <person name="Andreopoulos B."/>
            <person name="Baker S."/>
            <person name="Barry K."/>
            <person name="Bills G."/>
            <person name="Bluhm B."/>
            <person name="Cannon C."/>
            <person name="Castanera R."/>
            <person name="Culley D."/>
            <person name="Daum C."/>
            <person name="Ezra D."/>
            <person name="Gonzalez J."/>
            <person name="Henrissat B."/>
            <person name="Kuo A."/>
            <person name="Liang C."/>
            <person name="Lipzen A."/>
            <person name="Lutzoni F."/>
            <person name="Magnuson J."/>
            <person name="Mondo S."/>
            <person name="Nolan M."/>
            <person name="Ohm R."/>
            <person name="Pangilinan J."/>
            <person name="Park H.-J."/>
            <person name="Ramirez L."/>
            <person name="Alfaro M."/>
            <person name="Sun H."/>
            <person name="Tritt A."/>
            <person name="Yoshinaga Y."/>
            <person name="Zwiers L.-H."/>
            <person name="Turgeon B."/>
            <person name="Goodwin S."/>
            <person name="Spatafora J."/>
            <person name="Crous P."/>
            <person name="Grigoriev I."/>
        </authorList>
    </citation>
    <scope>NUCLEOTIDE SEQUENCE</scope>
    <source>
        <strain evidence="2">CBS 133067</strain>
    </source>
</reference>
<evidence type="ECO:0000313" key="2">
    <source>
        <dbReference type="EMBL" id="KAF2099540.1"/>
    </source>
</evidence>
<name>A0A9P4IHT3_9PEZI</name>
<evidence type="ECO:0000256" key="1">
    <source>
        <dbReference type="SAM" id="SignalP"/>
    </source>
</evidence>
<sequence>MQATFLLILSTALSSVSAGPIGRSHALVARADSCDCLFVGVKNPSLSYVCPVGADNIFNCNACYQSAHQSFFTGYPGTMCPGTQLCVDTSPTATSGYKPCGNK</sequence>
<keyword evidence="3" id="KW-1185">Reference proteome</keyword>
<feature type="signal peptide" evidence="1">
    <location>
        <begin position="1"/>
        <end position="18"/>
    </location>
</feature>
<protein>
    <submittedName>
        <fullName evidence="2">Uncharacterized protein</fullName>
    </submittedName>
</protein>
<keyword evidence="1" id="KW-0732">Signal</keyword>
<dbReference type="AlphaFoldDB" id="A0A9P4IHT3"/>
<comment type="caution">
    <text evidence="2">The sequence shown here is derived from an EMBL/GenBank/DDBJ whole genome shotgun (WGS) entry which is preliminary data.</text>
</comment>